<dbReference type="Pfam" id="PF09209">
    <property type="entry name" value="CecR_C"/>
    <property type="match status" value="1"/>
</dbReference>
<feature type="compositionally biased region" description="Polar residues" evidence="6">
    <location>
        <begin position="227"/>
        <end position="249"/>
    </location>
</feature>
<dbReference type="InterPro" id="IPR050109">
    <property type="entry name" value="HTH-type_TetR-like_transc_reg"/>
</dbReference>
<dbReference type="PRINTS" id="PR00455">
    <property type="entry name" value="HTHTETR"/>
</dbReference>
<evidence type="ECO:0000256" key="3">
    <source>
        <dbReference type="ARBA" id="ARBA00023125"/>
    </source>
</evidence>
<evidence type="ECO:0000256" key="5">
    <source>
        <dbReference type="PROSITE-ProRule" id="PRU00335"/>
    </source>
</evidence>
<keyword evidence="9" id="KW-1185">Reference proteome</keyword>
<organism evidence="8 9">
    <name type="scientific">Rhodoferax lithotrophicus</name>
    <dbReference type="NCBI Taxonomy" id="2798804"/>
    <lineage>
        <taxon>Bacteria</taxon>
        <taxon>Pseudomonadati</taxon>
        <taxon>Pseudomonadota</taxon>
        <taxon>Betaproteobacteria</taxon>
        <taxon>Burkholderiales</taxon>
        <taxon>Comamonadaceae</taxon>
        <taxon>Rhodoferax</taxon>
    </lineage>
</organism>
<dbReference type="InterPro" id="IPR023772">
    <property type="entry name" value="DNA-bd_HTH_TetR-type_CS"/>
</dbReference>
<feature type="region of interest" description="Disordered" evidence="6">
    <location>
        <begin position="226"/>
        <end position="249"/>
    </location>
</feature>
<dbReference type="InterPro" id="IPR001647">
    <property type="entry name" value="HTH_TetR"/>
</dbReference>
<evidence type="ECO:0000259" key="7">
    <source>
        <dbReference type="PROSITE" id="PS50977"/>
    </source>
</evidence>
<proteinExistence type="predicted"/>
<keyword evidence="1" id="KW-0678">Repressor</keyword>
<dbReference type="Proteomes" id="UP000824366">
    <property type="component" value="Chromosome"/>
</dbReference>
<dbReference type="InterPro" id="IPR036271">
    <property type="entry name" value="Tet_transcr_reg_TetR-rel_C_sf"/>
</dbReference>
<keyword evidence="3 5" id="KW-0238">DNA-binding</keyword>
<dbReference type="PROSITE" id="PS01081">
    <property type="entry name" value="HTH_TETR_1"/>
    <property type="match status" value="1"/>
</dbReference>
<feature type="region of interest" description="Disordered" evidence="6">
    <location>
        <begin position="1"/>
        <end position="21"/>
    </location>
</feature>
<feature type="DNA-binding region" description="H-T-H motif" evidence="5">
    <location>
        <begin position="48"/>
        <end position="67"/>
    </location>
</feature>
<dbReference type="Gene3D" id="1.10.357.10">
    <property type="entry name" value="Tetracycline Repressor, domain 2"/>
    <property type="match status" value="1"/>
</dbReference>
<reference evidence="8 9" key="1">
    <citation type="journal article" date="2021" name="Microbiol. Spectr.">
        <title>A Single Bacterium Capable of Oxidation and Reduction of Iron at Circumneutral pH.</title>
        <authorList>
            <person name="Kato S."/>
            <person name="Ohkuma M."/>
        </authorList>
    </citation>
    <scope>NUCLEOTIDE SEQUENCE [LARGE SCALE GENOMIC DNA]</scope>
    <source>
        <strain evidence="8 9">MIZ03</strain>
    </source>
</reference>
<protein>
    <recommendedName>
        <fullName evidence="7">HTH tetR-type domain-containing protein</fullName>
    </recommendedName>
</protein>
<feature type="compositionally biased region" description="Polar residues" evidence="6">
    <location>
        <begin position="1"/>
        <end position="11"/>
    </location>
</feature>
<dbReference type="Pfam" id="PF00440">
    <property type="entry name" value="TetR_N"/>
    <property type="match status" value="1"/>
</dbReference>
<evidence type="ECO:0000313" key="9">
    <source>
        <dbReference type="Proteomes" id="UP000824366"/>
    </source>
</evidence>
<keyword evidence="4" id="KW-0804">Transcription</keyword>
<dbReference type="SUPFAM" id="SSF48498">
    <property type="entry name" value="Tetracyclin repressor-like, C-terminal domain"/>
    <property type="match status" value="1"/>
</dbReference>
<evidence type="ECO:0000313" key="8">
    <source>
        <dbReference type="EMBL" id="BCO26243.1"/>
    </source>
</evidence>
<keyword evidence="2" id="KW-0805">Transcription regulation</keyword>
<feature type="domain" description="HTH tetR-type" evidence="7">
    <location>
        <begin position="25"/>
        <end position="85"/>
    </location>
</feature>
<evidence type="ECO:0000256" key="2">
    <source>
        <dbReference type="ARBA" id="ARBA00023015"/>
    </source>
</evidence>
<evidence type="ECO:0000256" key="6">
    <source>
        <dbReference type="SAM" id="MobiDB-lite"/>
    </source>
</evidence>
<accession>A0ABM7MJ47</accession>
<name>A0ABM7MJ47_9BURK</name>
<dbReference type="PROSITE" id="PS50977">
    <property type="entry name" value="HTH_TETR_2"/>
    <property type="match status" value="1"/>
</dbReference>
<dbReference type="EMBL" id="AP024238">
    <property type="protein sequence ID" value="BCO26243.1"/>
    <property type="molecule type" value="Genomic_DNA"/>
</dbReference>
<sequence length="249" mass="27155">MNSSDHTTLASPDTPGRMPVRMDGQQARVRLLDAGLTLFADKGFANTSTREIAQAAQVNVAAISYYFGDKEGLYRAVYTDPRHNLTLDAAALAQTGSDIQATLRLLLSGLTDPLKQGLMVQQCMKLHFRELLHPTGVWQEEIEQNIKPSHLALVQALCQHLKLAQADDDVHRLAFSISGLAAMLHIGHDVITTIRPQLIAAPTAIDLYVKRMLTYAMAMVEAEAQRRTSATTASVPQDPTRSDPTSAGL</sequence>
<evidence type="ECO:0000256" key="1">
    <source>
        <dbReference type="ARBA" id="ARBA00022491"/>
    </source>
</evidence>
<gene>
    <name evidence="8" type="ORF">MIZ03_1123</name>
</gene>
<dbReference type="Gene3D" id="1.10.10.60">
    <property type="entry name" value="Homeodomain-like"/>
    <property type="match status" value="1"/>
</dbReference>
<dbReference type="PANTHER" id="PTHR30055">
    <property type="entry name" value="HTH-TYPE TRANSCRIPTIONAL REGULATOR RUTR"/>
    <property type="match status" value="1"/>
</dbReference>
<evidence type="ECO:0000256" key="4">
    <source>
        <dbReference type="ARBA" id="ARBA00023163"/>
    </source>
</evidence>
<dbReference type="PANTHER" id="PTHR30055:SF235">
    <property type="entry name" value="TRANSCRIPTIONAL REGULATORY PROTEIN"/>
    <property type="match status" value="1"/>
</dbReference>
<dbReference type="SUPFAM" id="SSF46689">
    <property type="entry name" value="Homeodomain-like"/>
    <property type="match status" value="1"/>
</dbReference>
<dbReference type="InterPro" id="IPR009057">
    <property type="entry name" value="Homeodomain-like_sf"/>
</dbReference>
<dbReference type="RefSeq" id="WP_223909456.1">
    <property type="nucleotide sequence ID" value="NZ_AP024238.1"/>
</dbReference>
<dbReference type="InterPro" id="IPR015292">
    <property type="entry name" value="Tscrpt_reg_YbiH_C"/>
</dbReference>